<dbReference type="Proteomes" id="UP000182508">
    <property type="component" value="Unassembled WGS sequence"/>
</dbReference>
<dbReference type="AlphaFoldDB" id="A0A1G6C679"/>
<keyword evidence="1" id="KW-0808">Transferase</keyword>
<keyword evidence="6" id="KW-1185">Reference proteome</keyword>
<organism evidence="5 6">
    <name type="scientific">Streptococcus henryi</name>
    <dbReference type="NCBI Taxonomy" id="439219"/>
    <lineage>
        <taxon>Bacteria</taxon>
        <taxon>Bacillati</taxon>
        <taxon>Bacillota</taxon>
        <taxon>Bacilli</taxon>
        <taxon>Lactobacillales</taxon>
        <taxon>Streptococcaceae</taxon>
        <taxon>Streptococcus</taxon>
    </lineage>
</organism>
<dbReference type="STRING" id="439219.SAMN02910293_01421"/>
<evidence type="ECO:0000313" key="6">
    <source>
        <dbReference type="Proteomes" id="UP000182508"/>
    </source>
</evidence>
<dbReference type="RefSeq" id="WP_074486175.1">
    <property type="nucleotide sequence ID" value="NZ_FMXP01000018.1"/>
</dbReference>
<sequence length="211" mass="23938">MTDYVALALKYGGYTSLDKVYLENKLARLSNQDKLNFITPPPSVINAYFAEIYQKQSPQAATDYYFDLSKALNLFETEPSFAENKPFVRLNLSGKAYGFAYENDNEIAHVFAEVQEPVRTGLLFELAQVFPHYKVYVEGTAIKMAKISFDDEVIEDLTPETSLLSHVSKLKGNVIKVTSFNEEELLDLVAGFQGKAYYSFGQREFQVYIQA</sequence>
<keyword evidence="3" id="KW-0119">Carbohydrate metabolism</keyword>
<gene>
    <name evidence="5" type="ORF">SAMN02910293_01421</name>
</gene>
<dbReference type="InterPro" id="IPR005849">
    <property type="entry name" value="GalP_Utransf_N"/>
</dbReference>
<evidence type="ECO:0000259" key="4">
    <source>
        <dbReference type="Pfam" id="PF01087"/>
    </source>
</evidence>
<dbReference type="eggNOG" id="COG4468">
    <property type="taxonomic scope" value="Bacteria"/>
</dbReference>
<protein>
    <recommendedName>
        <fullName evidence="4">Galactose-1-phosphate uridyl transferase N-terminal domain-containing protein</fullName>
    </recommendedName>
</protein>
<accession>A0A1G6C679</accession>
<feature type="domain" description="Galactose-1-phosphate uridyl transferase N-terminal" evidence="4">
    <location>
        <begin position="27"/>
        <end position="87"/>
    </location>
</feature>
<dbReference type="GO" id="GO:0006012">
    <property type="term" value="P:galactose metabolic process"/>
    <property type="evidence" value="ECO:0007669"/>
    <property type="project" value="InterPro"/>
</dbReference>
<evidence type="ECO:0000256" key="1">
    <source>
        <dbReference type="ARBA" id="ARBA00022679"/>
    </source>
</evidence>
<dbReference type="Pfam" id="PF01087">
    <property type="entry name" value="GalP_UDP_transf"/>
    <property type="match status" value="1"/>
</dbReference>
<reference evidence="5 6" key="1">
    <citation type="submission" date="2016-10" db="EMBL/GenBank/DDBJ databases">
        <authorList>
            <person name="de Groot N.N."/>
        </authorList>
    </citation>
    <scope>NUCLEOTIDE SEQUENCE [LARGE SCALE GENOMIC DNA]</scope>
    <source>
        <strain evidence="5 6">A-4</strain>
    </source>
</reference>
<evidence type="ECO:0000313" key="5">
    <source>
        <dbReference type="EMBL" id="SDB28331.1"/>
    </source>
</evidence>
<dbReference type="EMBL" id="FMXP01000018">
    <property type="protein sequence ID" value="SDB28331.1"/>
    <property type="molecule type" value="Genomic_DNA"/>
</dbReference>
<evidence type="ECO:0000256" key="2">
    <source>
        <dbReference type="ARBA" id="ARBA00022695"/>
    </source>
</evidence>
<dbReference type="GO" id="GO:0008108">
    <property type="term" value="F:UDP-glucose:hexose-1-phosphate uridylyltransferase activity"/>
    <property type="evidence" value="ECO:0007669"/>
    <property type="project" value="InterPro"/>
</dbReference>
<evidence type="ECO:0000256" key="3">
    <source>
        <dbReference type="ARBA" id="ARBA00023277"/>
    </source>
</evidence>
<proteinExistence type="predicted"/>
<name>A0A1G6C679_9STRE</name>
<keyword evidence="2" id="KW-0548">Nucleotidyltransferase</keyword>